<proteinExistence type="inferred from homology"/>
<comment type="similarity">
    <text evidence="3">Belongs to the glycosyl hydrolase 17 family.</text>
</comment>
<evidence type="ECO:0000256" key="18">
    <source>
        <dbReference type="SAM" id="MobiDB-lite"/>
    </source>
</evidence>
<accession>A0A0F4YYT2</accession>
<keyword evidence="7" id="KW-0378">Hydrolase</keyword>
<evidence type="ECO:0000256" key="2">
    <source>
        <dbReference type="ARBA" id="ARBA00004401"/>
    </source>
</evidence>
<evidence type="ECO:0000256" key="15">
    <source>
        <dbReference type="ARBA" id="ARBA00037649"/>
    </source>
</evidence>
<keyword evidence="6 19" id="KW-0812">Transmembrane</keyword>
<feature type="compositionally biased region" description="Gly residues" evidence="18">
    <location>
        <begin position="110"/>
        <end position="119"/>
    </location>
</feature>
<feature type="transmembrane region" description="Helical" evidence="19">
    <location>
        <begin position="332"/>
        <end position="355"/>
    </location>
</feature>
<dbReference type="EC" id="3.2.1.39" evidence="4"/>
<evidence type="ECO:0000256" key="6">
    <source>
        <dbReference type="ARBA" id="ARBA00022692"/>
    </source>
</evidence>
<dbReference type="FunFam" id="3.20.20.80:FF:000151">
    <property type="entry name" value="Glucan endo-1,3-beta-glucosidase btgC"/>
    <property type="match status" value="1"/>
</dbReference>
<dbReference type="GO" id="GO:0009277">
    <property type="term" value="C:fungal-type cell wall"/>
    <property type="evidence" value="ECO:0007669"/>
    <property type="project" value="TreeGrafter"/>
</dbReference>
<dbReference type="GO" id="GO:0005576">
    <property type="term" value="C:extracellular region"/>
    <property type="evidence" value="ECO:0007669"/>
    <property type="project" value="TreeGrafter"/>
</dbReference>
<evidence type="ECO:0000256" key="10">
    <source>
        <dbReference type="ARBA" id="ARBA00023136"/>
    </source>
</evidence>
<evidence type="ECO:0000256" key="11">
    <source>
        <dbReference type="ARBA" id="ARBA00023180"/>
    </source>
</evidence>
<feature type="compositionally biased region" description="Low complexity" evidence="18">
    <location>
        <begin position="24"/>
        <end position="34"/>
    </location>
</feature>
<dbReference type="STRING" id="1408163.A0A0F4YYT2"/>
<dbReference type="GO" id="GO:0005886">
    <property type="term" value="C:plasma membrane"/>
    <property type="evidence" value="ECO:0007669"/>
    <property type="project" value="UniProtKB-SubCell"/>
</dbReference>
<keyword evidence="8" id="KW-0735">Signal-anchor</keyword>
<dbReference type="PANTHER" id="PTHR16631">
    <property type="entry name" value="GLUCAN 1,3-BETA-GLUCOSIDASE"/>
    <property type="match status" value="1"/>
</dbReference>
<keyword evidence="12" id="KW-0119">Carbohydrate metabolism</keyword>
<evidence type="ECO:0000313" key="21">
    <source>
        <dbReference type="Proteomes" id="UP000053958"/>
    </source>
</evidence>
<feature type="compositionally biased region" description="Basic and acidic residues" evidence="18">
    <location>
        <begin position="41"/>
        <end position="60"/>
    </location>
</feature>
<dbReference type="GO" id="GO:0042973">
    <property type="term" value="F:glucan endo-1,3-beta-D-glucosidase activity"/>
    <property type="evidence" value="ECO:0007669"/>
    <property type="project" value="UniProtKB-EC"/>
</dbReference>
<keyword evidence="13" id="KW-0961">Cell wall biogenesis/degradation</keyword>
<evidence type="ECO:0000256" key="3">
    <source>
        <dbReference type="ARBA" id="ARBA00008773"/>
    </source>
</evidence>
<dbReference type="InterPro" id="IPR017853">
    <property type="entry name" value="GH"/>
</dbReference>
<keyword evidence="21" id="KW-1185">Reference proteome</keyword>
<dbReference type="GeneID" id="25314928"/>
<gene>
    <name evidence="20" type="ORF">T310_2577</name>
</gene>
<dbReference type="RefSeq" id="XP_013330016.1">
    <property type="nucleotide sequence ID" value="XM_013474562.1"/>
</dbReference>
<comment type="subcellular location">
    <subcellularLocation>
        <location evidence="2">Cell membrane</location>
        <topology evidence="2">Single-pass type II membrane protein</topology>
    </subcellularLocation>
</comment>
<name>A0A0F4YYT2_RASE3</name>
<dbReference type="EMBL" id="LASV01000102">
    <property type="protein sequence ID" value="KKA23404.1"/>
    <property type="molecule type" value="Genomic_DNA"/>
</dbReference>
<evidence type="ECO:0000256" key="4">
    <source>
        <dbReference type="ARBA" id="ARBA00012780"/>
    </source>
</evidence>
<comment type="function">
    <text evidence="15">Glucanases play a role in cell expansion during growth, in cell-cell fusion during mating, and in spore release during sporulation. This enzyme may be involved in beta-glucan degradation. Active on laminarin and lichenan.</text>
</comment>
<dbReference type="Gene3D" id="3.20.20.80">
    <property type="entry name" value="Glycosidases"/>
    <property type="match status" value="1"/>
</dbReference>
<feature type="compositionally biased region" description="Polar residues" evidence="18">
    <location>
        <begin position="188"/>
        <end position="203"/>
    </location>
</feature>
<feature type="region of interest" description="Disordered" evidence="18">
    <location>
        <begin position="358"/>
        <end position="389"/>
    </location>
</feature>
<evidence type="ECO:0000256" key="12">
    <source>
        <dbReference type="ARBA" id="ARBA00023277"/>
    </source>
</evidence>
<dbReference type="GO" id="GO:0071555">
    <property type="term" value="P:cell wall organization"/>
    <property type="evidence" value="ECO:0007669"/>
    <property type="project" value="UniProtKB-KW"/>
</dbReference>
<evidence type="ECO:0000256" key="5">
    <source>
        <dbReference type="ARBA" id="ARBA00022475"/>
    </source>
</evidence>
<evidence type="ECO:0000256" key="19">
    <source>
        <dbReference type="SAM" id="Phobius"/>
    </source>
</evidence>
<evidence type="ECO:0000256" key="16">
    <source>
        <dbReference type="ARBA" id="ARBA00042373"/>
    </source>
</evidence>
<dbReference type="SUPFAM" id="SSF51445">
    <property type="entry name" value="(Trans)glycosidases"/>
    <property type="match status" value="1"/>
</dbReference>
<evidence type="ECO:0000313" key="20">
    <source>
        <dbReference type="EMBL" id="KKA23404.1"/>
    </source>
</evidence>
<feature type="compositionally biased region" description="Polar residues" evidence="18">
    <location>
        <begin position="83"/>
        <end position="99"/>
    </location>
</feature>
<comment type="catalytic activity">
    <reaction evidence="1">
        <text>Hydrolysis of (1-&gt;3)-beta-D-glucosidic linkages in (1-&gt;3)-beta-D-glucans.</text>
        <dbReference type="EC" id="3.2.1.39"/>
    </reaction>
</comment>
<evidence type="ECO:0000256" key="8">
    <source>
        <dbReference type="ARBA" id="ARBA00022968"/>
    </source>
</evidence>
<keyword evidence="5" id="KW-1003">Cell membrane</keyword>
<organism evidence="20 21">
    <name type="scientific">Rasamsonia emersonii (strain ATCC 16479 / CBS 393.64 / IMI 116815)</name>
    <dbReference type="NCBI Taxonomy" id="1408163"/>
    <lineage>
        <taxon>Eukaryota</taxon>
        <taxon>Fungi</taxon>
        <taxon>Dikarya</taxon>
        <taxon>Ascomycota</taxon>
        <taxon>Pezizomycotina</taxon>
        <taxon>Eurotiomycetes</taxon>
        <taxon>Eurotiomycetidae</taxon>
        <taxon>Eurotiales</taxon>
        <taxon>Trichocomaceae</taxon>
        <taxon>Rasamsonia</taxon>
    </lineage>
</organism>
<protein>
    <recommendedName>
        <fullName evidence="4">glucan endo-1,3-beta-D-glucosidase</fullName>
        <ecNumber evidence="4">3.2.1.39</ecNumber>
    </recommendedName>
    <alternativeName>
        <fullName evidence="17">Endo-1,3-beta-glucanase btgC</fullName>
    </alternativeName>
    <alternativeName>
        <fullName evidence="16">Laminarinase btgC</fullName>
    </alternativeName>
</protein>
<evidence type="ECO:0000256" key="14">
    <source>
        <dbReference type="ARBA" id="ARBA00023326"/>
    </source>
</evidence>
<dbReference type="InterPro" id="IPR050732">
    <property type="entry name" value="Beta-glucan_modifiers"/>
</dbReference>
<evidence type="ECO:0000256" key="17">
    <source>
        <dbReference type="ARBA" id="ARBA00043078"/>
    </source>
</evidence>
<dbReference type="Proteomes" id="UP000053958">
    <property type="component" value="Unassembled WGS sequence"/>
</dbReference>
<evidence type="ECO:0000256" key="9">
    <source>
        <dbReference type="ARBA" id="ARBA00022989"/>
    </source>
</evidence>
<keyword evidence="10 19" id="KW-0472">Membrane</keyword>
<keyword evidence="11" id="KW-0325">Glycoprotein</keyword>
<dbReference type="PANTHER" id="PTHR16631:SF17">
    <property type="entry name" value="GLUCAN ENDO-1,3-BETA-GLUCOSIDASE BTGC"/>
    <property type="match status" value="1"/>
</dbReference>
<keyword evidence="9 19" id="KW-1133">Transmembrane helix</keyword>
<evidence type="ECO:0000256" key="13">
    <source>
        <dbReference type="ARBA" id="ARBA00023316"/>
    </source>
</evidence>
<feature type="compositionally biased region" description="Low complexity" evidence="18">
    <location>
        <begin position="171"/>
        <end position="187"/>
    </location>
</feature>
<dbReference type="AlphaFoldDB" id="A0A0F4YYT2"/>
<dbReference type="OrthoDB" id="68336at2759"/>
<dbReference type="GO" id="GO:0000272">
    <property type="term" value="P:polysaccharide catabolic process"/>
    <property type="evidence" value="ECO:0007669"/>
    <property type="project" value="UniProtKB-KW"/>
</dbReference>
<evidence type="ECO:0000256" key="7">
    <source>
        <dbReference type="ARBA" id="ARBA00022801"/>
    </source>
</evidence>
<sequence length="707" mass="75681">MSVGRDDQRQQAWGSPGDVSPIDSSQSQRLSQLSPVSANDSEVRHFHPTSHPDSDYDRLRSQRFSVTASDEIPPVPPPHAEQSAPNLAHSNSIRSNDTVTPGVDNLGPSAAGGGIGGIALGVANRNDRESELEAMRSIDEGDTDRFSGSPERGLNAPADGVRARDSYNSSTALGPAAAAAGQATPAQRTPNLLPSNPSQQSLGDQFPHHGYYSGGGLYDGPYQGYGSRTDPGSINPDEIADDGDDGFVPAPRRSALSLGKKSGSDTGSAAAGGAAAGGVLGAIGGIFNRHGNKAGAASGPSYDPVPGSGLESSRAEKDALLLHEARKRRKRWFLTMLIGFAIIAVIVGAIVGGILGSRRDSGEGSESANTSTASEDENSNGDLSKDSPEIKALMNNPNLHRVFPGMDYTPWGVQYPLCLQYPPDQNNVTRDMAVLSQLTNTVRLYGTDCNQTEMVLHAIDRLGLTDMKVWLGVWIDTNTTTNDRQLQQLYKVIDETKDKSIFQGAIIGNEALYRAGPDIQTAEKNLIAYMESVRSNFTQRNWNIPVATSDLGDNWNSELVQASDFVMANVHPFFGGVPVDQAASWTWSFFQEHDVSLTKGTNKKSIISEVGWPSGGGNDCGSNQNCPNSQAGSVAGIDQMNKFMSDWVCQALSNGTKYFWFEAFDEPWKVIYNTPGKAWEDKWGLMDAGRNLKPGLKIPDCNGAKVS</sequence>
<comment type="caution">
    <text evidence="20">The sequence shown here is derived from an EMBL/GenBank/DDBJ whole genome shotgun (WGS) entry which is preliminary data.</text>
</comment>
<feature type="compositionally biased region" description="Basic and acidic residues" evidence="18">
    <location>
        <begin position="125"/>
        <end position="145"/>
    </location>
</feature>
<feature type="region of interest" description="Disordered" evidence="18">
    <location>
        <begin position="1"/>
        <end position="271"/>
    </location>
</feature>
<dbReference type="GO" id="GO:0009986">
    <property type="term" value="C:cell surface"/>
    <property type="evidence" value="ECO:0007669"/>
    <property type="project" value="TreeGrafter"/>
</dbReference>
<reference evidence="20 21" key="1">
    <citation type="submission" date="2015-04" db="EMBL/GenBank/DDBJ databases">
        <authorList>
            <person name="Heijne W.H."/>
            <person name="Fedorova N.D."/>
            <person name="Nierman W.C."/>
            <person name="Vollebregt A.W."/>
            <person name="Zhao Z."/>
            <person name="Wu L."/>
            <person name="Kumar M."/>
            <person name="Stam H."/>
            <person name="van den Berg M.A."/>
            <person name="Pel H.J."/>
        </authorList>
    </citation>
    <scope>NUCLEOTIDE SEQUENCE [LARGE SCALE GENOMIC DNA]</scope>
    <source>
        <strain evidence="20 21">CBS 393.64</strain>
    </source>
</reference>
<keyword evidence="14" id="KW-0624">Polysaccharide degradation</keyword>
<evidence type="ECO:0000256" key="1">
    <source>
        <dbReference type="ARBA" id="ARBA00000382"/>
    </source>
</evidence>